<dbReference type="InterPro" id="IPR043502">
    <property type="entry name" value="DNA/RNA_pol_sf"/>
</dbReference>
<dbReference type="SUPFAM" id="SSF56672">
    <property type="entry name" value="DNA/RNA polymerases"/>
    <property type="match status" value="1"/>
</dbReference>
<evidence type="ECO:0000259" key="1">
    <source>
        <dbReference type="PROSITE" id="PS50879"/>
    </source>
</evidence>
<dbReference type="InterPro" id="IPR012337">
    <property type="entry name" value="RNaseH-like_sf"/>
</dbReference>
<dbReference type="InterPro" id="IPR002156">
    <property type="entry name" value="RNaseH_domain"/>
</dbReference>
<dbReference type="Pfam" id="PF00078">
    <property type="entry name" value="RVT_1"/>
    <property type="match status" value="1"/>
</dbReference>
<reference evidence="2 3" key="1">
    <citation type="journal article" date="2022" name="Allergy">
        <title>Genome assembly and annotation of Periplaneta americana reveal a comprehensive cockroach allergen profile.</title>
        <authorList>
            <person name="Wang L."/>
            <person name="Xiong Q."/>
            <person name="Saelim N."/>
            <person name="Wang L."/>
            <person name="Nong W."/>
            <person name="Wan A.T."/>
            <person name="Shi M."/>
            <person name="Liu X."/>
            <person name="Cao Q."/>
            <person name="Hui J.H.L."/>
            <person name="Sookrung N."/>
            <person name="Leung T.F."/>
            <person name="Tungtrongchitr A."/>
            <person name="Tsui S.K.W."/>
        </authorList>
    </citation>
    <scope>NUCLEOTIDE SEQUENCE [LARGE SCALE GENOMIC DNA]</scope>
    <source>
        <strain evidence="2">PWHHKU_190912</strain>
    </source>
</reference>
<organism evidence="2 3">
    <name type="scientific">Periplaneta americana</name>
    <name type="common">American cockroach</name>
    <name type="synonym">Blatta americana</name>
    <dbReference type="NCBI Taxonomy" id="6978"/>
    <lineage>
        <taxon>Eukaryota</taxon>
        <taxon>Metazoa</taxon>
        <taxon>Ecdysozoa</taxon>
        <taxon>Arthropoda</taxon>
        <taxon>Hexapoda</taxon>
        <taxon>Insecta</taxon>
        <taxon>Pterygota</taxon>
        <taxon>Neoptera</taxon>
        <taxon>Polyneoptera</taxon>
        <taxon>Dictyoptera</taxon>
        <taxon>Blattodea</taxon>
        <taxon>Blattoidea</taxon>
        <taxon>Blattidae</taxon>
        <taxon>Blattinae</taxon>
        <taxon>Periplaneta</taxon>
    </lineage>
</organism>
<dbReference type="Gene3D" id="3.30.420.10">
    <property type="entry name" value="Ribonuclease H-like superfamily/Ribonuclease H"/>
    <property type="match status" value="1"/>
</dbReference>
<accession>A0ABQ8TT30</accession>
<dbReference type="InterPro" id="IPR036397">
    <property type="entry name" value="RNaseH_sf"/>
</dbReference>
<dbReference type="PANTHER" id="PTHR47027">
    <property type="entry name" value="REVERSE TRANSCRIPTASE DOMAIN-CONTAINING PROTEIN"/>
    <property type="match status" value="1"/>
</dbReference>
<dbReference type="InterPro" id="IPR000477">
    <property type="entry name" value="RT_dom"/>
</dbReference>
<dbReference type="PROSITE" id="PS50879">
    <property type="entry name" value="RNASE_H_1"/>
    <property type="match status" value="1"/>
</dbReference>
<gene>
    <name evidence="2" type="ORF">ANN_01269</name>
</gene>
<name>A0ABQ8TT30_PERAM</name>
<dbReference type="Proteomes" id="UP001148838">
    <property type="component" value="Unassembled WGS sequence"/>
</dbReference>
<dbReference type="SUPFAM" id="SSF53098">
    <property type="entry name" value="Ribonuclease H-like"/>
    <property type="match status" value="1"/>
</dbReference>
<dbReference type="EMBL" id="JAJSOF020000003">
    <property type="protein sequence ID" value="KAJ4449863.1"/>
    <property type="molecule type" value="Genomic_DNA"/>
</dbReference>
<comment type="caution">
    <text evidence="2">The sequence shown here is derived from an EMBL/GenBank/DDBJ whole genome shotgun (WGS) entry which is preliminary data.</text>
</comment>
<keyword evidence="3" id="KW-1185">Reference proteome</keyword>
<proteinExistence type="predicted"/>
<feature type="domain" description="RNase H type-1" evidence="1">
    <location>
        <begin position="1"/>
        <end position="74"/>
    </location>
</feature>
<protein>
    <recommendedName>
        <fullName evidence="1">RNase H type-1 domain-containing protein</fullName>
    </recommendedName>
</protein>
<evidence type="ECO:0000313" key="3">
    <source>
        <dbReference type="Proteomes" id="UP001148838"/>
    </source>
</evidence>
<evidence type="ECO:0000313" key="2">
    <source>
        <dbReference type="EMBL" id="KAJ4449863.1"/>
    </source>
</evidence>
<dbReference type="PANTHER" id="PTHR47027:SF8">
    <property type="entry name" value="RIBONUCLEASE H"/>
    <property type="match status" value="1"/>
</dbReference>
<sequence>MLQPQGRFLICSDSLSAIQSLQSFKCDDLLVLRTQELFHTPLSSEYEIGVVWIPGHVGIPGNEAVDAAARAGALNGSQSRGHGKHGALPPCPPSAFMSLMSLGRVFHKRESKIVYDDEYNDVLCVGERPEDFTETVLLPVPKKNDAKKCNEFRTTSLISHSAKILLRILNLRLHSKMEEQLEEEQFGLRKGKDTRDAIGLLQTISERYLEKNTKMCIVFVDLKKTFYRDLVKNCFQNMGEVIIGGRRMKCIRFADDMALLAEEEMILRDILVELNDSCEQYGMKINANKTKTMVIGRKIKKYVILRRFINVFGYLTSEWDEGDNAGEMSPGSSTESYPGFAHIGLRENPGKNLNQVDGIGDSDMVFGEMRPRIRHRLPDILLTIEENLGKSKPGVWTPIRYRLSYASGSVIATADYNA</sequence>